<evidence type="ECO:0000313" key="3">
    <source>
        <dbReference type="Proteomes" id="UP000050535"/>
    </source>
</evidence>
<gene>
    <name evidence="2" type="ORF">SY89_02566</name>
</gene>
<dbReference type="EMBL" id="LGUC01000001">
    <property type="protein sequence ID" value="KPN31813.1"/>
    <property type="molecule type" value="Genomic_DNA"/>
</dbReference>
<comment type="caution">
    <text evidence="2">The sequence shown here is derived from an EMBL/GenBank/DDBJ whole genome shotgun (WGS) entry which is preliminary data.</text>
</comment>
<dbReference type="OrthoDB" id="313454at2157"/>
<feature type="transmembrane region" description="Helical" evidence="1">
    <location>
        <begin position="105"/>
        <end position="126"/>
    </location>
</feature>
<keyword evidence="1" id="KW-0812">Transmembrane</keyword>
<organism evidence="2 3">
    <name type="scientific">Halolamina pelagica</name>
    <dbReference type="NCBI Taxonomy" id="699431"/>
    <lineage>
        <taxon>Archaea</taxon>
        <taxon>Methanobacteriati</taxon>
        <taxon>Methanobacteriota</taxon>
        <taxon>Stenosarchaea group</taxon>
        <taxon>Halobacteria</taxon>
        <taxon>Halobacteriales</taxon>
        <taxon>Haloferacaceae</taxon>
    </lineage>
</organism>
<keyword evidence="3" id="KW-1185">Reference proteome</keyword>
<protein>
    <submittedName>
        <fullName evidence="2">Uncharacterized protein</fullName>
    </submittedName>
</protein>
<sequence>MPSRDTVDTLLFGEQPALSAQFVRVAGALFFLALFAHLPVRYLGSITTSDGVVIGVVAAVMLVVAAVGAYVNSGVLVSIALAAGVGVGFYAPAIVFELRDPGEATLWILAVGSFSSLAVGVAGFAVGRGVRRFDE</sequence>
<dbReference type="AlphaFoldDB" id="A0A0P7HDS5"/>
<accession>A0A0P7HDS5</accession>
<evidence type="ECO:0000256" key="1">
    <source>
        <dbReference type="SAM" id="Phobius"/>
    </source>
</evidence>
<name>A0A0P7HDS5_9EURY</name>
<keyword evidence="1" id="KW-1133">Transmembrane helix</keyword>
<keyword evidence="1" id="KW-0472">Membrane</keyword>
<reference evidence="3" key="1">
    <citation type="submission" date="2013-11" db="EMBL/GenBank/DDBJ databases">
        <authorList>
            <person name="Hoang H.T."/>
            <person name="Killian M.L."/>
            <person name="Madson D.M."/>
            <person name="Arruda P.H.E."/>
            <person name="Sun D."/>
            <person name="Schwartz K.J."/>
            <person name="Yoon K."/>
        </authorList>
    </citation>
    <scope>NUCLEOTIDE SEQUENCE [LARGE SCALE GENOMIC DNA]</scope>
    <source>
        <strain evidence="3">CDK2</strain>
    </source>
</reference>
<dbReference type="Proteomes" id="UP000050535">
    <property type="component" value="Unassembled WGS sequence"/>
</dbReference>
<proteinExistence type="predicted"/>
<evidence type="ECO:0000313" key="2">
    <source>
        <dbReference type="EMBL" id="KPN31813.1"/>
    </source>
</evidence>
<dbReference type="RefSeq" id="WP_054584278.1">
    <property type="nucleotide sequence ID" value="NZ_LGUC01000001.1"/>
</dbReference>
<feature type="transmembrane region" description="Helical" evidence="1">
    <location>
        <begin position="20"/>
        <end position="40"/>
    </location>
</feature>
<dbReference type="STRING" id="699431.SY89_02566"/>
<feature type="transmembrane region" description="Helical" evidence="1">
    <location>
        <begin position="52"/>
        <end position="71"/>
    </location>
</feature>
<feature type="transmembrane region" description="Helical" evidence="1">
    <location>
        <begin position="77"/>
        <end position="98"/>
    </location>
</feature>